<evidence type="ECO:0000256" key="3">
    <source>
        <dbReference type="ARBA" id="ARBA00022723"/>
    </source>
</evidence>
<sequence length="194" mass="21166">MLMLFGPAPHITDELHDPASIEIVLTERAHSMRSHAAQVAFPGGHEEPTDNGPNAAALREAHEEVGIQPASVEIISTLPALFMRPRRNCVTPVIGWWHTPHRLEARDPREVARVERIAIADLVNPANRFSVISPSGHRGPGFTAQGLFIWGFTAMLLDAVITAAGLTLPYDHSIVRPLPEAQLAARRRAAAPEK</sequence>
<dbReference type="PANTHER" id="PTHR12992">
    <property type="entry name" value="NUDIX HYDROLASE"/>
    <property type="match status" value="1"/>
</dbReference>
<evidence type="ECO:0000313" key="8">
    <source>
        <dbReference type="EMBL" id="STD14479.1"/>
    </source>
</evidence>
<keyword evidence="4 8" id="KW-0378">Hydrolase</keyword>
<dbReference type="InterPro" id="IPR045121">
    <property type="entry name" value="CoAse"/>
</dbReference>
<dbReference type="Gene3D" id="3.90.79.10">
    <property type="entry name" value="Nucleoside Triphosphate Pyrophosphohydrolase"/>
    <property type="match status" value="1"/>
</dbReference>
<dbReference type="GO" id="GO:0046872">
    <property type="term" value="F:metal ion binding"/>
    <property type="evidence" value="ECO:0007669"/>
    <property type="project" value="UniProtKB-KW"/>
</dbReference>
<evidence type="ECO:0000256" key="2">
    <source>
        <dbReference type="ARBA" id="ARBA00001946"/>
    </source>
</evidence>
<dbReference type="EMBL" id="UFYA01000001">
    <property type="protein sequence ID" value="STD14479.1"/>
    <property type="molecule type" value="Genomic_DNA"/>
</dbReference>
<gene>
    <name evidence="8" type="ORF">NCTC7915_02109</name>
</gene>
<dbReference type="SUPFAM" id="SSF55811">
    <property type="entry name" value="Nudix"/>
    <property type="match status" value="1"/>
</dbReference>
<feature type="domain" description="Nudix hydrolase" evidence="7">
    <location>
        <begin position="6"/>
        <end position="144"/>
    </location>
</feature>
<dbReference type="GO" id="GO:0010945">
    <property type="term" value="F:coenzyme A diphosphatase activity"/>
    <property type="evidence" value="ECO:0007669"/>
    <property type="project" value="InterPro"/>
</dbReference>
<keyword evidence="6" id="KW-0464">Manganese</keyword>
<protein>
    <submittedName>
        <fullName evidence="8">NUDIX hydrolase</fullName>
    </submittedName>
</protein>
<reference evidence="8 9" key="1">
    <citation type="submission" date="2018-06" db="EMBL/GenBank/DDBJ databases">
        <authorList>
            <consortium name="Pathogen Informatics"/>
            <person name="Doyle S."/>
        </authorList>
    </citation>
    <scope>NUCLEOTIDE SEQUENCE [LARGE SCALE GENOMIC DNA]</scope>
    <source>
        <strain evidence="8 9">NCTC7915</strain>
    </source>
</reference>
<accession>A0AA46H1D1</accession>
<dbReference type="InterPro" id="IPR000086">
    <property type="entry name" value="NUDIX_hydrolase_dom"/>
</dbReference>
<evidence type="ECO:0000256" key="6">
    <source>
        <dbReference type="ARBA" id="ARBA00023211"/>
    </source>
</evidence>
<proteinExistence type="predicted"/>
<evidence type="ECO:0000256" key="1">
    <source>
        <dbReference type="ARBA" id="ARBA00001936"/>
    </source>
</evidence>
<dbReference type="Proteomes" id="UP000254118">
    <property type="component" value="Unassembled WGS sequence"/>
</dbReference>
<comment type="cofactor">
    <cofactor evidence="2">
        <name>Mg(2+)</name>
        <dbReference type="ChEBI" id="CHEBI:18420"/>
    </cofactor>
</comment>
<keyword evidence="3" id="KW-0479">Metal-binding</keyword>
<comment type="caution">
    <text evidence="8">The sequence shown here is derived from an EMBL/GenBank/DDBJ whole genome shotgun (WGS) entry which is preliminary data.</text>
</comment>
<dbReference type="PANTHER" id="PTHR12992:SF11">
    <property type="entry name" value="MITOCHONDRIAL COENZYME A DIPHOSPHATASE NUDT8"/>
    <property type="match status" value="1"/>
</dbReference>
<evidence type="ECO:0000256" key="5">
    <source>
        <dbReference type="ARBA" id="ARBA00022842"/>
    </source>
</evidence>
<organism evidence="8 9">
    <name type="scientific">Dermatophilus congolensis</name>
    <dbReference type="NCBI Taxonomy" id="1863"/>
    <lineage>
        <taxon>Bacteria</taxon>
        <taxon>Bacillati</taxon>
        <taxon>Actinomycetota</taxon>
        <taxon>Actinomycetes</taxon>
        <taxon>Micrococcales</taxon>
        <taxon>Dermatophilaceae</taxon>
        <taxon>Dermatophilus</taxon>
    </lineage>
</organism>
<keyword evidence="5" id="KW-0460">Magnesium</keyword>
<evidence type="ECO:0000313" key="9">
    <source>
        <dbReference type="Proteomes" id="UP000254118"/>
    </source>
</evidence>
<evidence type="ECO:0000259" key="7">
    <source>
        <dbReference type="PROSITE" id="PS51462"/>
    </source>
</evidence>
<dbReference type="AlphaFoldDB" id="A0AA46H1D1"/>
<dbReference type="CDD" id="cd03426">
    <property type="entry name" value="NUDIX_CoAse_Nudt7"/>
    <property type="match status" value="1"/>
</dbReference>
<dbReference type="InterPro" id="IPR015797">
    <property type="entry name" value="NUDIX_hydrolase-like_dom_sf"/>
</dbReference>
<dbReference type="PROSITE" id="PS51462">
    <property type="entry name" value="NUDIX"/>
    <property type="match status" value="1"/>
</dbReference>
<evidence type="ECO:0000256" key="4">
    <source>
        <dbReference type="ARBA" id="ARBA00022801"/>
    </source>
</evidence>
<dbReference type="Pfam" id="PF00293">
    <property type="entry name" value="NUDIX"/>
    <property type="match status" value="1"/>
</dbReference>
<comment type="cofactor">
    <cofactor evidence="1">
        <name>Mn(2+)</name>
        <dbReference type="ChEBI" id="CHEBI:29035"/>
    </cofactor>
</comment>
<name>A0AA46H1D1_9MICO</name>